<dbReference type="Proteomes" id="UP000094527">
    <property type="component" value="Unassembled WGS sequence"/>
</dbReference>
<reference evidence="1 2" key="1">
    <citation type="journal article" date="2016" name="Genome Biol. Evol.">
        <title>Gene Family Evolution Reflects Adaptation to Soil Environmental Stressors in the Genome of the Collembolan Orchesella cincta.</title>
        <authorList>
            <person name="Faddeeva-Vakhrusheva A."/>
            <person name="Derks M.F."/>
            <person name="Anvar S.Y."/>
            <person name="Agamennone V."/>
            <person name="Suring W."/>
            <person name="Smit S."/>
            <person name="van Straalen N.M."/>
            <person name="Roelofs D."/>
        </authorList>
    </citation>
    <scope>NUCLEOTIDE SEQUENCE [LARGE SCALE GENOMIC DNA]</scope>
    <source>
        <tissue evidence="1">Mixed pool</tissue>
    </source>
</reference>
<keyword evidence="2" id="KW-1185">Reference proteome</keyword>
<protein>
    <submittedName>
        <fullName evidence="1">Uncharacterized protein</fullName>
    </submittedName>
</protein>
<dbReference type="OrthoDB" id="10347355at2759"/>
<accession>A0A1D2NJT5</accession>
<dbReference type="AlphaFoldDB" id="A0A1D2NJT5"/>
<evidence type="ECO:0000313" key="1">
    <source>
        <dbReference type="EMBL" id="ODN05375.1"/>
    </source>
</evidence>
<organism evidence="1 2">
    <name type="scientific">Orchesella cincta</name>
    <name type="common">Springtail</name>
    <name type="synonym">Podura cincta</name>
    <dbReference type="NCBI Taxonomy" id="48709"/>
    <lineage>
        <taxon>Eukaryota</taxon>
        <taxon>Metazoa</taxon>
        <taxon>Ecdysozoa</taxon>
        <taxon>Arthropoda</taxon>
        <taxon>Hexapoda</taxon>
        <taxon>Collembola</taxon>
        <taxon>Entomobryomorpha</taxon>
        <taxon>Entomobryoidea</taxon>
        <taxon>Orchesellidae</taxon>
        <taxon>Orchesellinae</taxon>
        <taxon>Orchesella</taxon>
    </lineage>
</organism>
<proteinExistence type="predicted"/>
<evidence type="ECO:0000313" key="2">
    <source>
        <dbReference type="Proteomes" id="UP000094527"/>
    </source>
</evidence>
<comment type="caution">
    <text evidence="1">The sequence shown here is derived from an EMBL/GenBank/DDBJ whole genome shotgun (WGS) entry which is preliminary data.</text>
</comment>
<gene>
    <name evidence="1" type="ORF">Ocin01_01326</name>
</gene>
<name>A0A1D2NJT5_ORCCI</name>
<feature type="non-terminal residue" evidence="1">
    <location>
        <position position="1"/>
    </location>
</feature>
<sequence length="233" mass="27095">LYFITTPHIIYLHSLSPTNLFFLTFPHFILVKTLDIMTCKDCTGGGGFSTRVADVRSLYSPSYATAGSIGNRVVEENCEVPIIRRYEEQPWFRNRVVQDEWRDFVDQLVTPYNIGCKLCPGPDDWQFKCHKARSLIGPNVECTWDLPEQEPCATTRYGYNRDWRRYNEDQRMAASDVQCGCNDEPKCKPMASPCEYPPYLGKKYGARYMAWSQPTGFMYPRRRPFNYQSLPKC</sequence>
<dbReference type="EMBL" id="LJIJ01000024">
    <property type="protein sequence ID" value="ODN05375.1"/>
    <property type="molecule type" value="Genomic_DNA"/>
</dbReference>
<dbReference type="OMA" id="WRRYNED"/>